<name>A0ABT5ZDS9_9ACTN</name>
<dbReference type="Proteomes" id="UP001216579">
    <property type="component" value="Unassembled WGS sequence"/>
</dbReference>
<sequence length="95" mass="9468">MSSPDGPAVHLNHRTDRSPGRAAGRSSAAAGAAGRARSRRAANAPHRPVAQPRGGFAGAVVRCGELLALLGVTTVILLVVLGAAGGIGLAIYMYG</sequence>
<keyword evidence="2" id="KW-1133">Transmembrane helix</keyword>
<comment type="caution">
    <text evidence="3">The sequence shown here is derived from an EMBL/GenBank/DDBJ whole genome shotgun (WGS) entry which is preliminary data.</text>
</comment>
<keyword evidence="2" id="KW-0472">Membrane</keyword>
<organism evidence="3 4">
    <name type="scientific">Streptomyces silvisoli</name>
    <dbReference type="NCBI Taxonomy" id="3034235"/>
    <lineage>
        <taxon>Bacteria</taxon>
        <taxon>Bacillati</taxon>
        <taxon>Actinomycetota</taxon>
        <taxon>Actinomycetes</taxon>
        <taxon>Kitasatosporales</taxon>
        <taxon>Streptomycetaceae</taxon>
        <taxon>Streptomyces</taxon>
    </lineage>
</organism>
<feature type="compositionally biased region" description="Low complexity" evidence="1">
    <location>
        <begin position="20"/>
        <end position="35"/>
    </location>
</feature>
<reference evidence="3 4" key="1">
    <citation type="submission" date="2023-03" db="EMBL/GenBank/DDBJ databases">
        <title>Draft genome sequence of Streptomyces sp. RB6PN23 isolated from peat swamp forest in Thailand.</title>
        <authorList>
            <person name="Klaysubun C."/>
            <person name="Duangmal K."/>
        </authorList>
    </citation>
    <scope>NUCLEOTIDE SEQUENCE [LARGE SCALE GENOMIC DNA]</scope>
    <source>
        <strain evidence="3 4">RB6PN23</strain>
    </source>
</reference>
<dbReference type="EMBL" id="JARJBC010000001">
    <property type="protein sequence ID" value="MDF3287724.1"/>
    <property type="molecule type" value="Genomic_DNA"/>
</dbReference>
<evidence type="ECO:0000256" key="1">
    <source>
        <dbReference type="SAM" id="MobiDB-lite"/>
    </source>
</evidence>
<proteinExistence type="predicted"/>
<feature type="transmembrane region" description="Helical" evidence="2">
    <location>
        <begin position="66"/>
        <end position="94"/>
    </location>
</feature>
<evidence type="ECO:0000313" key="3">
    <source>
        <dbReference type="EMBL" id="MDF3287724.1"/>
    </source>
</evidence>
<gene>
    <name evidence="3" type="ORF">P3G67_00410</name>
</gene>
<feature type="region of interest" description="Disordered" evidence="1">
    <location>
        <begin position="1"/>
        <end position="54"/>
    </location>
</feature>
<protein>
    <submittedName>
        <fullName evidence="3">Uncharacterized protein</fullName>
    </submittedName>
</protein>
<dbReference type="RefSeq" id="WP_269859209.1">
    <property type="nucleotide sequence ID" value="NZ_JARJBC010000001.1"/>
</dbReference>
<keyword evidence="2" id="KW-0812">Transmembrane</keyword>
<accession>A0ABT5ZDS9</accession>
<evidence type="ECO:0000256" key="2">
    <source>
        <dbReference type="SAM" id="Phobius"/>
    </source>
</evidence>
<keyword evidence="4" id="KW-1185">Reference proteome</keyword>
<evidence type="ECO:0000313" key="4">
    <source>
        <dbReference type="Proteomes" id="UP001216579"/>
    </source>
</evidence>